<feature type="domain" description="CorA-like transporter" evidence="3">
    <location>
        <begin position="58"/>
        <end position="228"/>
    </location>
</feature>
<evidence type="ECO:0000259" key="3">
    <source>
        <dbReference type="Pfam" id="PF26616"/>
    </source>
</evidence>
<sequence>MTDSRGYNQNSLGPKTEPASIYGSARKTANFGMHVYATYLNLNHTLKPKDQKANFTLNDMMSEILSYHQVMPSFIDLMASFGRGAPYDYQYCGFRSDIRLSMRNSALAVPRIKRSGQVLELCYSLRAVEPSTSLLNWPWSIKQLAVSHTIDVETGQSTWLVFKADDTIKDRIMSATRSASLPQVNAFQDANEALASSFGIHLILCQWAAEHWRWYVNFLEQKVQDITRVKVFGAVEPPRSPRSARQALAKINPAARSATFSLSKTLSRISTWGSVRQSSQRSRGSAPDLSEHVSTPGLSENSTNQLLTKKEVIEEDEDVGFSLDDLQQIQHIEEQIQQAMLVQTTAVKVLEQLRNFYQSLQEHPEWHLNLSPASRGSLTRFCNHIENIQFDLNSQYTRSETLVTLLANRKNLLGQILEWRSTEAIKLISRQSHASTEHMESMTDEMRELAVKTKQETVSMRIITLVTLFFLPGTFISTLMSTDIVQYDHSKEIFSKEALKLFLAVSLPMMLFTFLAWYAVYWCVNHREKVAKFKQQLRMKSEAAV</sequence>
<dbReference type="Pfam" id="PF26616">
    <property type="entry name" value="CorA-like"/>
    <property type="match status" value="1"/>
</dbReference>
<feature type="transmembrane region" description="Helical" evidence="2">
    <location>
        <begin position="501"/>
        <end position="524"/>
    </location>
</feature>
<keyword evidence="5" id="KW-1185">Reference proteome</keyword>
<reference evidence="4" key="1">
    <citation type="submission" date="2022-10" db="EMBL/GenBank/DDBJ databases">
        <title>Culturing micro-colonial fungi from biological soil crusts in the Mojave desert and describing Neophaeococcomyces mojavensis, and introducing the new genera and species Taxawa tesnikishii.</title>
        <authorList>
            <person name="Kurbessoian T."/>
            <person name="Stajich J.E."/>
        </authorList>
    </citation>
    <scope>NUCLEOTIDE SEQUENCE</scope>
    <source>
        <strain evidence="4">TK_35</strain>
    </source>
</reference>
<feature type="transmembrane region" description="Helical" evidence="2">
    <location>
        <begin position="462"/>
        <end position="481"/>
    </location>
</feature>
<dbReference type="AlphaFoldDB" id="A0AA38YD31"/>
<accession>A0AA38YD31</accession>
<gene>
    <name evidence="4" type="ORF">H2204_001334</name>
</gene>
<feature type="compositionally biased region" description="Polar residues" evidence="1">
    <location>
        <begin position="292"/>
        <end position="306"/>
    </location>
</feature>
<evidence type="ECO:0000256" key="2">
    <source>
        <dbReference type="SAM" id="Phobius"/>
    </source>
</evidence>
<dbReference type="EMBL" id="JAPDRN010000005">
    <property type="protein sequence ID" value="KAJ9644872.1"/>
    <property type="molecule type" value="Genomic_DNA"/>
</dbReference>
<dbReference type="Gene3D" id="1.20.58.340">
    <property type="entry name" value="Magnesium transport protein CorA, transmembrane region"/>
    <property type="match status" value="1"/>
</dbReference>
<keyword evidence="2" id="KW-0472">Membrane</keyword>
<organism evidence="4 5">
    <name type="scientific">Knufia peltigerae</name>
    <dbReference type="NCBI Taxonomy" id="1002370"/>
    <lineage>
        <taxon>Eukaryota</taxon>
        <taxon>Fungi</taxon>
        <taxon>Dikarya</taxon>
        <taxon>Ascomycota</taxon>
        <taxon>Pezizomycotina</taxon>
        <taxon>Eurotiomycetes</taxon>
        <taxon>Chaetothyriomycetidae</taxon>
        <taxon>Chaetothyriales</taxon>
        <taxon>Trichomeriaceae</taxon>
        <taxon>Knufia</taxon>
    </lineage>
</organism>
<dbReference type="InterPro" id="IPR058257">
    <property type="entry name" value="CorA-like_dom"/>
</dbReference>
<evidence type="ECO:0000313" key="4">
    <source>
        <dbReference type="EMBL" id="KAJ9644872.1"/>
    </source>
</evidence>
<dbReference type="Proteomes" id="UP001172681">
    <property type="component" value="Unassembled WGS sequence"/>
</dbReference>
<evidence type="ECO:0000313" key="5">
    <source>
        <dbReference type="Proteomes" id="UP001172681"/>
    </source>
</evidence>
<protein>
    <recommendedName>
        <fullName evidence="3">CorA-like transporter domain-containing protein</fullName>
    </recommendedName>
</protein>
<name>A0AA38YD31_9EURO</name>
<comment type="caution">
    <text evidence="4">The sequence shown here is derived from an EMBL/GenBank/DDBJ whole genome shotgun (WGS) entry which is preliminary data.</text>
</comment>
<keyword evidence="2" id="KW-1133">Transmembrane helix</keyword>
<evidence type="ECO:0000256" key="1">
    <source>
        <dbReference type="SAM" id="MobiDB-lite"/>
    </source>
</evidence>
<keyword evidence="2" id="KW-0812">Transmembrane</keyword>
<feature type="region of interest" description="Disordered" evidence="1">
    <location>
        <begin position="277"/>
        <end position="306"/>
    </location>
</feature>
<proteinExistence type="predicted"/>